<proteinExistence type="predicted"/>
<evidence type="ECO:0000313" key="1">
    <source>
        <dbReference type="EMBL" id="CAG8464847.1"/>
    </source>
</evidence>
<protein>
    <submittedName>
        <fullName evidence="1">16307_t:CDS:1</fullName>
    </submittedName>
</protein>
<reference evidence="1" key="1">
    <citation type="submission" date="2021-06" db="EMBL/GenBank/DDBJ databases">
        <authorList>
            <person name="Kallberg Y."/>
            <person name="Tangrot J."/>
            <person name="Rosling A."/>
        </authorList>
    </citation>
    <scope>NUCLEOTIDE SEQUENCE</scope>
    <source>
        <strain evidence="1">28 12/20/2015</strain>
    </source>
</reference>
<name>A0ACA9KCH4_9GLOM</name>
<evidence type="ECO:0000313" key="2">
    <source>
        <dbReference type="Proteomes" id="UP000789366"/>
    </source>
</evidence>
<sequence>MATIEHSMRKPVPTELIDFTTTSMGSILHTSQPQRQSQQLPDLPDFITKIIHDLNLPVLIVVVCLIYVHRLKEQLPENYKTEYGTAHRVFISSILVASKYVDDVPITARKMSESVGKDVWSIKEIIRMVPKPSDFGMEYTEEILSTKDGVNIRAYICKLPQDARNRPTILFFHANAGNMGHRLPIAQIFYVQFKCNVCLISYRGYGLSEGRPSEKGIRIDAQTFLDHVMKDDDLKNTKLITYGQSLGGAISIDLVSRNEDKFSAMILENTFLSIPKVIPYVMPQLKYLSFLCHQIWPSETSIQQIVHTPILFLSGARDEIVPPSHMTDLFELSQTKVKEFKRFDNGFHNDTTLQPGYFETISEFLKKENFWDDEGKEWVEI</sequence>
<dbReference type="EMBL" id="CAJVPW010000758">
    <property type="protein sequence ID" value="CAG8464847.1"/>
    <property type="molecule type" value="Genomic_DNA"/>
</dbReference>
<comment type="caution">
    <text evidence="1">The sequence shown here is derived from an EMBL/GenBank/DDBJ whole genome shotgun (WGS) entry which is preliminary data.</text>
</comment>
<accession>A0ACA9KCH4</accession>
<dbReference type="Proteomes" id="UP000789366">
    <property type="component" value="Unassembled WGS sequence"/>
</dbReference>
<keyword evidence="2" id="KW-1185">Reference proteome</keyword>
<organism evidence="1 2">
    <name type="scientific">Cetraspora pellucida</name>
    <dbReference type="NCBI Taxonomy" id="1433469"/>
    <lineage>
        <taxon>Eukaryota</taxon>
        <taxon>Fungi</taxon>
        <taxon>Fungi incertae sedis</taxon>
        <taxon>Mucoromycota</taxon>
        <taxon>Glomeromycotina</taxon>
        <taxon>Glomeromycetes</taxon>
        <taxon>Diversisporales</taxon>
        <taxon>Gigasporaceae</taxon>
        <taxon>Cetraspora</taxon>
    </lineage>
</organism>
<gene>
    <name evidence="1" type="ORF">SPELUC_LOCUS1423</name>
</gene>